<dbReference type="RefSeq" id="WP_143934797.1">
    <property type="nucleotide sequence ID" value="NZ_CABEIM010000002.1"/>
</dbReference>
<comment type="caution">
    <text evidence="2">The sequence shown here is derived from an EMBL/GenBank/DDBJ whole genome shotgun (WGS) entry which is preliminary data.</text>
</comment>
<protein>
    <submittedName>
        <fullName evidence="2">Cell wall surface protein</fullName>
    </submittedName>
</protein>
<gene>
    <name evidence="2" type="ORF">NCTC7982_00206</name>
</gene>
<dbReference type="Proteomes" id="UP000373301">
    <property type="component" value="Unassembled WGS sequence"/>
</dbReference>
<feature type="compositionally biased region" description="Polar residues" evidence="1">
    <location>
        <begin position="118"/>
        <end position="130"/>
    </location>
</feature>
<name>A0A9X9QNH7_STRDY</name>
<organism evidence="2 3">
    <name type="scientific">Streptococcus dysgalactiae</name>
    <dbReference type="NCBI Taxonomy" id="1334"/>
    <lineage>
        <taxon>Bacteria</taxon>
        <taxon>Bacillati</taxon>
        <taxon>Bacillota</taxon>
        <taxon>Bacilli</taxon>
        <taxon>Lactobacillales</taxon>
        <taxon>Streptococcaceae</taxon>
        <taxon>Streptococcus</taxon>
    </lineage>
</organism>
<dbReference type="AlphaFoldDB" id="A0A9X9QNH7"/>
<dbReference type="EMBL" id="CABEIM010000002">
    <property type="protein sequence ID" value="VTS76273.1"/>
    <property type="molecule type" value="Genomic_DNA"/>
</dbReference>
<evidence type="ECO:0000313" key="2">
    <source>
        <dbReference type="EMBL" id="VTS76273.1"/>
    </source>
</evidence>
<accession>A0A9X9QNH7</accession>
<sequence length="150" mass="16508">MEDTFLNFFREEFYTQIESISVNGTQFEKEADGALWKVPINASTFNSGAIGIITNHDVIIKFKDGQTLDSLGLADQKISFTTLWVNNEGLADVGGNDNGFILKNNSNIPTLPEDPKTGNESYLGTGANSLNQDGTESKDGGFYCRWLNKK</sequence>
<evidence type="ECO:0000313" key="3">
    <source>
        <dbReference type="Proteomes" id="UP000373301"/>
    </source>
</evidence>
<evidence type="ECO:0000256" key="1">
    <source>
        <dbReference type="SAM" id="MobiDB-lite"/>
    </source>
</evidence>
<reference evidence="2 3" key="1">
    <citation type="submission" date="2019-05" db="EMBL/GenBank/DDBJ databases">
        <authorList>
            <consortium name="Pathogen Informatics"/>
        </authorList>
    </citation>
    <scope>NUCLEOTIDE SEQUENCE [LARGE SCALE GENOMIC DNA]</scope>
    <source>
        <strain evidence="2 3">NCTC7982</strain>
    </source>
</reference>
<proteinExistence type="predicted"/>
<feature type="region of interest" description="Disordered" evidence="1">
    <location>
        <begin position="111"/>
        <end position="130"/>
    </location>
</feature>